<evidence type="ECO:0000313" key="1">
    <source>
        <dbReference type="EMBL" id="CEG04732.1"/>
    </source>
</evidence>
<organism evidence="1">
    <name type="scientific">Fusarium clavum</name>
    <dbReference type="NCBI Taxonomy" id="2594811"/>
    <lineage>
        <taxon>Eukaryota</taxon>
        <taxon>Fungi</taxon>
        <taxon>Dikarya</taxon>
        <taxon>Ascomycota</taxon>
        <taxon>Pezizomycotina</taxon>
        <taxon>Sordariomycetes</taxon>
        <taxon>Hypocreomycetidae</taxon>
        <taxon>Hypocreales</taxon>
        <taxon>Nectriaceae</taxon>
        <taxon>Fusarium</taxon>
        <taxon>Fusarium incarnatum-equiseti species complex</taxon>
    </lineage>
</organism>
<dbReference type="AlphaFoldDB" id="A0A090MIC6"/>
<protein>
    <submittedName>
        <fullName evidence="1">WGS project CBMI000000000 data, contig CS3069_c001936</fullName>
    </submittedName>
</protein>
<sequence>MATSLQPTRAELAYEMSFRSRLPAQGPSPVSSDAEFMMRQADGDEILSKASPGKMLDLAWSDPDLPVTSGAIGLLSTLEEDFIHATPTIKAFWTEDMELAGIGMAHEVGQMESVIGSPETFHASHVLLIPQNDWLCGITFTTREIAKDENAPLKRRVVGIEFDFFDTKRVVWGDMRGEKRAFMPQNSHFIVGLFGEWTPGKPLHTVGIFQEHYERAPLGAYTRRLMPKESEEYEMHATDPEAGNFLWEGAVPRANVQLSPCYPRPADPYLITESILFEFDNRKDNFVSSIGIDAQLGAFGVTFNHSKSFPNRLIGGNAKAMQNFCFKEGEVLTQCYVTGTERVEGIRLITSKRRQMIIGKDGPDAQPLIGKLNAKDIVGFYGTWAERGTPQATLISFGVLKGEPRLHASDFTEDDPHGYRWCPSGPPPGRSAQEIDPIYGIITNSQKGVTPPSQTRVVWLDCTKPLRSMKVNMCHNTSSTTLPIVSITHNFVDKSSSSFGPDCISQSNDTSGVNGHPWCHCAYGGAAAGELEKSQHYTTNTWEVGRSRLTTLRLWIGDGGALTGLQFVSENGRTSPFWGSNWIGCPVEVDLPFKSGTGAALKFFLESDERNEKGVDFVVVAVQALSIELEKEEELEPWRKELIASWGPRRLRKKYRV</sequence>
<comment type="caution">
    <text evidence="1">The sequence shown here is derived from an EMBL/GenBank/DDBJ whole genome shotgun (WGS) entry which is preliminary data.</text>
</comment>
<dbReference type="EMBL" id="CBMI010001934">
    <property type="protein sequence ID" value="CEG04732.1"/>
    <property type="molecule type" value="Genomic_DNA"/>
</dbReference>
<reference evidence="1" key="1">
    <citation type="submission" date="2013-05" db="EMBL/GenBank/DDBJ databases">
        <title>Draft genome sequences of six wheat associated Fusarium spp. isolates.</title>
        <authorList>
            <person name="Moolhuijzen P.M."/>
            <person name="Manners J.M."/>
            <person name="Wilcox S."/>
            <person name="Bellgard M.I."/>
            <person name="Gardiner D.M."/>
        </authorList>
    </citation>
    <scope>NUCLEOTIDE SEQUENCE</scope>
    <source>
        <strain evidence="1">CS3069</strain>
    </source>
</reference>
<dbReference type="Gene3D" id="2.100.10.30">
    <property type="entry name" value="Jacalin-like lectin domain"/>
    <property type="match status" value="1"/>
</dbReference>
<dbReference type="SUPFAM" id="SSF51101">
    <property type="entry name" value="Mannose-binding lectins"/>
    <property type="match status" value="1"/>
</dbReference>
<dbReference type="InterPro" id="IPR036404">
    <property type="entry name" value="Jacalin-like_lectin_dom_sf"/>
</dbReference>
<name>A0A090MIC6_9HYPO</name>
<proteinExistence type="predicted"/>
<gene>
    <name evidence="1" type="ORF">BN850_0072170</name>
</gene>
<accession>A0A090MIC6</accession>